<dbReference type="Pfam" id="PF13966">
    <property type="entry name" value="zf-RVT"/>
    <property type="match status" value="1"/>
</dbReference>
<feature type="domain" description="Reverse transcriptase zinc-binding" evidence="1">
    <location>
        <begin position="4"/>
        <end position="60"/>
    </location>
</feature>
<reference evidence="2" key="2">
    <citation type="submission" date="2020-03" db="EMBL/GenBank/DDBJ databases">
        <title>Walnut 2.0.</title>
        <authorList>
            <person name="Marrano A."/>
            <person name="Britton M."/>
            <person name="Zimin A.V."/>
            <person name="Zaini P.A."/>
            <person name="Workman R."/>
            <person name="Puiu D."/>
            <person name="Bianco L."/>
            <person name="Allen B.J."/>
            <person name="Troggio M."/>
            <person name="Leslie C.A."/>
            <person name="Timp W."/>
            <person name="Dendekar A."/>
            <person name="Salzberg S.L."/>
            <person name="Neale D.B."/>
        </authorList>
    </citation>
    <scope>NUCLEOTIDE SEQUENCE</scope>
    <source>
        <tissue evidence="2">Leaves</tissue>
    </source>
</reference>
<sequence>MEATPATRMFILRVCSEALPTLANLRRRKIAEDSTCLICRQCPEMSGHALWGCPAAQDVWNQCVKRVQKMSVHSDLFIDIWVELVHHLEPIELAEVATILREELQEFVW</sequence>
<dbReference type="EMBL" id="LIHL02000005">
    <property type="protein sequence ID" value="KAF5470824.1"/>
    <property type="molecule type" value="Genomic_DNA"/>
</dbReference>
<evidence type="ECO:0000313" key="2">
    <source>
        <dbReference type="EMBL" id="KAF5470824.1"/>
    </source>
</evidence>
<dbReference type="AlphaFoldDB" id="A0A833XTC5"/>
<dbReference type="Gramene" id="Jr05_11160_p2">
    <property type="protein sequence ID" value="cds.Jr05_11160_p2"/>
    <property type="gene ID" value="Jr05_11160"/>
</dbReference>
<dbReference type="Proteomes" id="UP000619265">
    <property type="component" value="Unassembled WGS sequence"/>
</dbReference>
<proteinExistence type="predicted"/>
<reference evidence="2" key="1">
    <citation type="submission" date="2015-10" db="EMBL/GenBank/DDBJ databases">
        <authorList>
            <person name="Martinez-Garcia P.J."/>
            <person name="Crepeau M.W."/>
            <person name="Puiu D."/>
            <person name="Gonzalez-Ibeas D."/>
            <person name="Whalen J."/>
            <person name="Stevens K."/>
            <person name="Paul R."/>
            <person name="Butterfield T."/>
            <person name="Britton M."/>
            <person name="Reagan R."/>
            <person name="Chakraborty S."/>
            <person name="Walawage S.L."/>
            <person name="Vasquez-Gross H.A."/>
            <person name="Cardeno C."/>
            <person name="Famula R."/>
            <person name="Pratt K."/>
            <person name="Kuruganti S."/>
            <person name="Aradhya M.K."/>
            <person name="Leslie C.A."/>
            <person name="Dandekar A.M."/>
            <person name="Salzberg S.L."/>
            <person name="Wegrzyn J.L."/>
            <person name="Langley C.H."/>
            <person name="Neale D.B."/>
        </authorList>
    </citation>
    <scope>NUCLEOTIDE SEQUENCE</scope>
    <source>
        <tissue evidence="2">Leaves</tissue>
    </source>
</reference>
<name>A0A833XTC5_JUGRE</name>
<comment type="caution">
    <text evidence="2">The sequence shown here is derived from an EMBL/GenBank/DDBJ whole genome shotgun (WGS) entry which is preliminary data.</text>
</comment>
<dbReference type="InterPro" id="IPR026960">
    <property type="entry name" value="RVT-Znf"/>
</dbReference>
<organism evidence="2 3">
    <name type="scientific">Juglans regia</name>
    <name type="common">English walnut</name>
    <dbReference type="NCBI Taxonomy" id="51240"/>
    <lineage>
        <taxon>Eukaryota</taxon>
        <taxon>Viridiplantae</taxon>
        <taxon>Streptophyta</taxon>
        <taxon>Embryophyta</taxon>
        <taxon>Tracheophyta</taxon>
        <taxon>Spermatophyta</taxon>
        <taxon>Magnoliopsida</taxon>
        <taxon>eudicotyledons</taxon>
        <taxon>Gunneridae</taxon>
        <taxon>Pentapetalae</taxon>
        <taxon>rosids</taxon>
        <taxon>fabids</taxon>
        <taxon>Fagales</taxon>
        <taxon>Juglandaceae</taxon>
        <taxon>Juglans</taxon>
    </lineage>
</organism>
<protein>
    <recommendedName>
        <fullName evidence="1">Reverse transcriptase zinc-binding domain-containing protein</fullName>
    </recommendedName>
</protein>
<evidence type="ECO:0000259" key="1">
    <source>
        <dbReference type="Pfam" id="PF13966"/>
    </source>
</evidence>
<gene>
    <name evidence="2" type="ORF">F2P56_011313</name>
</gene>
<evidence type="ECO:0000313" key="3">
    <source>
        <dbReference type="Proteomes" id="UP000619265"/>
    </source>
</evidence>
<accession>A0A833XTC5</accession>